<feature type="compositionally biased region" description="Basic and acidic residues" evidence="1">
    <location>
        <begin position="1"/>
        <end position="15"/>
    </location>
</feature>
<feature type="compositionally biased region" description="Basic and acidic residues" evidence="1">
    <location>
        <begin position="115"/>
        <end position="124"/>
    </location>
</feature>
<feature type="region of interest" description="Disordered" evidence="1">
    <location>
        <begin position="156"/>
        <end position="204"/>
    </location>
</feature>
<dbReference type="AlphaFoldDB" id="A0A643BZ93"/>
<accession>A0A643BZ93</accession>
<feature type="region of interest" description="Disordered" evidence="1">
    <location>
        <begin position="1"/>
        <end position="133"/>
    </location>
</feature>
<feature type="compositionally biased region" description="Basic and acidic residues" evidence="1">
    <location>
        <begin position="22"/>
        <end position="34"/>
    </location>
</feature>
<protein>
    <submittedName>
        <fullName evidence="2">Uncharacterized protein</fullName>
    </submittedName>
</protein>
<evidence type="ECO:0000313" key="2">
    <source>
        <dbReference type="EMBL" id="KAB0393008.1"/>
    </source>
</evidence>
<proteinExistence type="predicted"/>
<sequence>MHRPDHRIFQSDSDSRPLCAGRSHELGRPGDSKQDSTASASQPTREAGAASSSLHTLPRRRGGRPDAENLPLAGAPPNGGASLPDWTLLHCPCRPLPTCPEPPSPSRGLQANEATEPRPCPEKQGRRRSPLTGWRLVTAARAVATSGLTLLILHPPAPPVPVPHSGQGDNAERQPPPAWALRGLSAVLPPPPRAGDRGARAPHSAFEGTLWWQLPAPQPSLASQAGS</sequence>
<dbReference type="Proteomes" id="UP000437017">
    <property type="component" value="Unassembled WGS sequence"/>
</dbReference>
<evidence type="ECO:0000256" key="1">
    <source>
        <dbReference type="SAM" id="MobiDB-lite"/>
    </source>
</evidence>
<comment type="caution">
    <text evidence="2">The sequence shown here is derived from an EMBL/GenBank/DDBJ whole genome shotgun (WGS) entry which is preliminary data.</text>
</comment>
<dbReference type="EMBL" id="SGJD01003389">
    <property type="protein sequence ID" value="KAB0393008.1"/>
    <property type="molecule type" value="Genomic_DNA"/>
</dbReference>
<gene>
    <name evidence="2" type="ORF">E2I00_010722</name>
</gene>
<keyword evidence="3" id="KW-1185">Reference proteome</keyword>
<evidence type="ECO:0000313" key="3">
    <source>
        <dbReference type="Proteomes" id="UP000437017"/>
    </source>
</evidence>
<name>A0A643BZ93_BALPH</name>
<feature type="compositionally biased region" description="Pro residues" evidence="1">
    <location>
        <begin position="94"/>
        <end position="105"/>
    </location>
</feature>
<reference evidence="2 3" key="1">
    <citation type="journal article" date="2019" name="PLoS ONE">
        <title>Genomic analyses reveal an absence of contemporary introgressive admixture between fin whales and blue whales, despite known hybrids.</title>
        <authorList>
            <person name="Westbury M.V."/>
            <person name="Petersen B."/>
            <person name="Lorenzen E.D."/>
        </authorList>
    </citation>
    <scope>NUCLEOTIDE SEQUENCE [LARGE SCALE GENOMIC DNA]</scope>
    <source>
        <strain evidence="2">FinWhale-01</strain>
    </source>
</reference>
<organism evidence="2 3">
    <name type="scientific">Balaenoptera physalus</name>
    <name type="common">Fin whale</name>
    <name type="synonym">Balaena physalus</name>
    <dbReference type="NCBI Taxonomy" id="9770"/>
    <lineage>
        <taxon>Eukaryota</taxon>
        <taxon>Metazoa</taxon>
        <taxon>Chordata</taxon>
        <taxon>Craniata</taxon>
        <taxon>Vertebrata</taxon>
        <taxon>Euteleostomi</taxon>
        <taxon>Mammalia</taxon>
        <taxon>Eutheria</taxon>
        <taxon>Laurasiatheria</taxon>
        <taxon>Artiodactyla</taxon>
        <taxon>Whippomorpha</taxon>
        <taxon>Cetacea</taxon>
        <taxon>Mysticeti</taxon>
        <taxon>Balaenopteridae</taxon>
        <taxon>Balaenoptera</taxon>
    </lineage>
</organism>
<feature type="compositionally biased region" description="Polar residues" evidence="1">
    <location>
        <begin position="35"/>
        <end position="55"/>
    </location>
</feature>